<accession>A0ABW4AQC7</accession>
<dbReference type="InterPro" id="IPR011990">
    <property type="entry name" value="TPR-like_helical_dom_sf"/>
</dbReference>
<dbReference type="SUPFAM" id="SSF48452">
    <property type="entry name" value="TPR-like"/>
    <property type="match status" value="1"/>
</dbReference>
<dbReference type="EMBL" id="JBHTMK010000055">
    <property type="protein sequence ID" value="MFD1372351.1"/>
    <property type="molecule type" value="Genomic_DNA"/>
</dbReference>
<sequence>MRIDERIQQAGTTYEQAVFAGDTGGLDGAERGLDAMEADIALARGRLLHARFLSARADRATPVEDPAELALFERAATTYRELGDVRGEGEALFWMGCLHQVVRRDDDVAVPLLERSLQLATRADDKATQAEALRHLGIAAHGAGRLDEARERLEESSRRWRAAGVLPGVAANMIGLAVIATAQGRPADPILDEALVIARSAGAHAVVRQIEEVRAGIQAGA</sequence>
<proteinExistence type="predicted"/>
<organism evidence="1 2">
    <name type="scientific">Actinoplanes sichuanensis</name>
    <dbReference type="NCBI Taxonomy" id="512349"/>
    <lineage>
        <taxon>Bacteria</taxon>
        <taxon>Bacillati</taxon>
        <taxon>Actinomycetota</taxon>
        <taxon>Actinomycetes</taxon>
        <taxon>Micromonosporales</taxon>
        <taxon>Micromonosporaceae</taxon>
        <taxon>Actinoplanes</taxon>
    </lineage>
</organism>
<reference evidence="2" key="1">
    <citation type="journal article" date="2019" name="Int. J. Syst. Evol. Microbiol.">
        <title>The Global Catalogue of Microorganisms (GCM) 10K type strain sequencing project: providing services to taxonomists for standard genome sequencing and annotation.</title>
        <authorList>
            <consortium name="The Broad Institute Genomics Platform"/>
            <consortium name="The Broad Institute Genome Sequencing Center for Infectious Disease"/>
            <person name="Wu L."/>
            <person name="Ma J."/>
        </authorList>
    </citation>
    <scope>NUCLEOTIDE SEQUENCE [LARGE SCALE GENOMIC DNA]</scope>
    <source>
        <strain evidence="2">CCM 7526</strain>
    </source>
</reference>
<comment type="caution">
    <text evidence="1">The sequence shown here is derived from an EMBL/GenBank/DDBJ whole genome shotgun (WGS) entry which is preliminary data.</text>
</comment>
<dbReference type="Pfam" id="PF13424">
    <property type="entry name" value="TPR_12"/>
    <property type="match status" value="1"/>
</dbReference>
<dbReference type="RefSeq" id="WP_317796216.1">
    <property type="nucleotide sequence ID" value="NZ_AP028461.1"/>
</dbReference>
<dbReference type="Gene3D" id="1.25.40.10">
    <property type="entry name" value="Tetratricopeptide repeat domain"/>
    <property type="match status" value="1"/>
</dbReference>
<dbReference type="Proteomes" id="UP001597183">
    <property type="component" value="Unassembled WGS sequence"/>
</dbReference>
<name>A0ABW4AQC7_9ACTN</name>
<gene>
    <name evidence="1" type="ORF">ACFQ5G_44105</name>
</gene>
<keyword evidence="2" id="KW-1185">Reference proteome</keyword>
<evidence type="ECO:0000313" key="2">
    <source>
        <dbReference type="Proteomes" id="UP001597183"/>
    </source>
</evidence>
<evidence type="ECO:0000313" key="1">
    <source>
        <dbReference type="EMBL" id="MFD1372351.1"/>
    </source>
</evidence>
<protein>
    <submittedName>
        <fullName evidence="1">Tetratricopeptide repeat protein</fullName>
    </submittedName>
</protein>